<dbReference type="InterPro" id="IPR010343">
    <property type="entry name" value="ArAE_1"/>
</dbReference>
<accession>A0A345HI20</accession>
<evidence type="ECO:0000256" key="1">
    <source>
        <dbReference type="ARBA" id="ARBA00004651"/>
    </source>
</evidence>
<evidence type="ECO:0000256" key="5">
    <source>
        <dbReference type="ARBA" id="ARBA00023136"/>
    </source>
</evidence>
<organism evidence="8 9">
    <name type="scientific">Streptomyces paludis</name>
    <dbReference type="NCBI Taxonomy" id="2282738"/>
    <lineage>
        <taxon>Bacteria</taxon>
        <taxon>Bacillati</taxon>
        <taxon>Actinomycetota</taxon>
        <taxon>Actinomycetes</taxon>
        <taxon>Kitasatosporales</taxon>
        <taxon>Streptomycetaceae</taxon>
        <taxon>Streptomyces</taxon>
    </lineage>
</organism>
<reference evidence="9" key="1">
    <citation type="submission" date="2018-07" db="EMBL/GenBank/DDBJ databases">
        <authorList>
            <person name="Zhao J."/>
        </authorList>
    </citation>
    <scope>NUCLEOTIDE SEQUENCE [LARGE SCALE GENOMIC DNA]</scope>
    <source>
        <strain evidence="9">GSSD-12</strain>
    </source>
</reference>
<evidence type="ECO:0000256" key="6">
    <source>
        <dbReference type="SAM" id="MobiDB-lite"/>
    </source>
</evidence>
<feature type="region of interest" description="Disordered" evidence="6">
    <location>
        <begin position="1"/>
        <end position="73"/>
    </location>
</feature>
<dbReference type="OrthoDB" id="4350122at2"/>
<protein>
    <recommendedName>
        <fullName evidence="10">FUSC family protein</fullName>
    </recommendedName>
</protein>
<evidence type="ECO:0000256" key="4">
    <source>
        <dbReference type="ARBA" id="ARBA00022989"/>
    </source>
</evidence>
<dbReference type="KEGG" id="spad:DVK44_00110"/>
<keyword evidence="4 7" id="KW-1133">Transmembrane helix</keyword>
<feature type="transmembrane region" description="Helical" evidence="7">
    <location>
        <begin position="191"/>
        <end position="209"/>
    </location>
</feature>
<feature type="transmembrane region" description="Helical" evidence="7">
    <location>
        <begin position="215"/>
        <end position="235"/>
    </location>
</feature>
<evidence type="ECO:0000313" key="9">
    <source>
        <dbReference type="Proteomes" id="UP000253868"/>
    </source>
</evidence>
<dbReference type="EMBL" id="CP031194">
    <property type="protein sequence ID" value="AXG76344.1"/>
    <property type="molecule type" value="Genomic_DNA"/>
</dbReference>
<evidence type="ECO:0000256" key="7">
    <source>
        <dbReference type="SAM" id="Phobius"/>
    </source>
</evidence>
<comment type="subcellular location">
    <subcellularLocation>
        <location evidence="1">Cell membrane</location>
        <topology evidence="1">Multi-pass membrane protein</topology>
    </subcellularLocation>
</comment>
<keyword evidence="3 7" id="KW-0812">Transmembrane</keyword>
<evidence type="ECO:0008006" key="10">
    <source>
        <dbReference type="Google" id="ProtNLM"/>
    </source>
</evidence>
<sequence length="482" mass="52131">MHNRSVSRAVARPNADRPAGKVSTSSFPVPHNHRSAPRRGAAGPPDPPHGSIGAAGGSVPAPGGKGEGVSDTRKSLRAPAAELLRRGRGPGVAQALRSTAAATLAYVAARHLSSEAAPLTAPLTALLVVQVTLYSTLTTGIRRVNAVVAGVLVASGFSVLVGLTWWSLGLIILASLVVGRLVRAGEFVPEVAISAMLVLGVTRVASTAWDRVLETLIGAVVGLLFNFLFAPPVWVRTAGESIEDLARRIRQLLLRIGEGLTAPVPVARAARRLHEARRLDDAVGEVDAALRQAEDSVRLNPRVREGVLHRVVLRTGLDTLEICTVVLRVLARTLTDLAKERTDEPLFTPEVGAALEDLLSRVADAVVSFAVLVTTEARTSAETAEARLAGDLEAARTSRERLAPLLLAGVRRHPRQWQLHGAVLTEIDRILDELAMEHRSKRLMEELDRAAREQRERWPRPAAVRRRFRRRSRGRLWGRFRG</sequence>
<feature type="transmembrane region" description="Helical" evidence="7">
    <location>
        <begin position="146"/>
        <end position="179"/>
    </location>
</feature>
<feature type="compositionally biased region" description="Low complexity" evidence="6">
    <location>
        <begin position="38"/>
        <end position="62"/>
    </location>
</feature>
<evidence type="ECO:0000256" key="2">
    <source>
        <dbReference type="ARBA" id="ARBA00022475"/>
    </source>
</evidence>
<proteinExistence type="predicted"/>
<name>A0A345HI20_9ACTN</name>
<keyword evidence="2" id="KW-1003">Cell membrane</keyword>
<dbReference type="AlphaFoldDB" id="A0A345HI20"/>
<evidence type="ECO:0000313" key="8">
    <source>
        <dbReference type="EMBL" id="AXG76344.1"/>
    </source>
</evidence>
<dbReference type="Proteomes" id="UP000253868">
    <property type="component" value="Chromosome"/>
</dbReference>
<dbReference type="Pfam" id="PF06081">
    <property type="entry name" value="ArAE_1"/>
    <property type="match status" value="1"/>
</dbReference>
<keyword evidence="5 7" id="KW-0472">Membrane</keyword>
<evidence type="ECO:0000256" key="3">
    <source>
        <dbReference type="ARBA" id="ARBA00022692"/>
    </source>
</evidence>
<dbReference type="GO" id="GO:0005886">
    <property type="term" value="C:plasma membrane"/>
    <property type="evidence" value="ECO:0007669"/>
    <property type="project" value="UniProtKB-SubCell"/>
</dbReference>
<gene>
    <name evidence="8" type="ORF">DVK44_00110</name>
</gene>
<keyword evidence="9" id="KW-1185">Reference proteome</keyword>